<dbReference type="RefSeq" id="WP_044192485.1">
    <property type="nucleotide sequence ID" value="NZ_JMCB01000010.1"/>
</dbReference>
<feature type="chain" id="PRO_5001799676" evidence="1">
    <location>
        <begin position="23"/>
        <end position="211"/>
    </location>
</feature>
<dbReference type="Proteomes" id="UP000028725">
    <property type="component" value="Unassembled WGS sequence"/>
</dbReference>
<sequence length="211" mass="22697">MTHFFRSALLCSLLVVIGCKTAETGTQPTPPPAAPSVTEACNDQQKAISQEADKLASPYSIDQHVEKNFQDRQVSWLMPDALYQKYVVQTGAKNFGRCNDAACYLFAAPTKVIQDAVARSMVDGKHDPAVIGSALGLPAKNFEGPLKLMTLNLATTKTCARLPVDADPGVWKCTSPEDKDCFKFGGYTSGNIPEIMVINATVDQATVADIP</sequence>
<evidence type="ECO:0000313" key="3">
    <source>
        <dbReference type="Proteomes" id="UP000028725"/>
    </source>
</evidence>
<keyword evidence="1" id="KW-0732">Signal</keyword>
<name>A0A085WFV5_9BACT</name>
<keyword evidence="2" id="KW-0449">Lipoprotein</keyword>
<dbReference type="OrthoDB" id="5500369at2"/>
<keyword evidence="3" id="KW-1185">Reference proteome</keyword>
<dbReference type="STRING" id="394096.DB31_1041"/>
<accession>A0A085WFV5</accession>
<proteinExistence type="predicted"/>
<dbReference type="EMBL" id="JMCB01000010">
    <property type="protein sequence ID" value="KFE66568.1"/>
    <property type="molecule type" value="Genomic_DNA"/>
</dbReference>
<gene>
    <name evidence="2" type="ORF">DB31_1041</name>
</gene>
<evidence type="ECO:0000313" key="2">
    <source>
        <dbReference type="EMBL" id="KFE66568.1"/>
    </source>
</evidence>
<reference evidence="2 3" key="1">
    <citation type="submission" date="2014-04" db="EMBL/GenBank/DDBJ databases">
        <title>Genome assembly of Hyalangium minutum DSM 14724.</title>
        <authorList>
            <person name="Sharma G."/>
            <person name="Subramanian S."/>
        </authorList>
    </citation>
    <scope>NUCLEOTIDE SEQUENCE [LARGE SCALE GENOMIC DNA]</scope>
    <source>
        <strain evidence="2 3">DSM 14724</strain>
    </source>
</reference>
<dbReference type="PROSITE" id="PS51257">
    <property type="entry name" value="PROKAR_LIPOPROTEIN"/>
    <property type="match status" value="1"/>
</dbReference>
<comment type="caution">
    <text evidence="2">The sequence shown here is derived from an EMBL/GenBank/DDBJ whole genome shotgun (WGS) entry which is preliminary data.</text>
</comment>
<dbReference type="AlphaFoldDB" id="A0A085WFV5"/>
<organism evidence="2 3">
    <name type="scientific">Hyalangium minutum</name>
    <dbReference type="NCBI Taxonomy" id="394096"/>
    <lineage>
        <taxon>Bacteria</taxon>
        <taxon>Pseudomonadati</taxon>
        <taxon>Myxococcota</taxon>
        <taxon>Myxococcia</taxon>
        <taxon>Myxococcales</taxon>
        <taxon>Cystobacterineae</taxon>
        <taxon>Archangiaceae</taxon>
        <taxon>Hyalangium</taxon>
    </lineage>
</organism>
<dbReference type="PATRIC" id="fig|394096.3.peg.5384"/>
<feature type="signal peptide" evidence="1">
    <location>
        <begin position="1"/>
        <end position="22"/>
    </location>
</feature>
<evidence type="ECO:0000256" key="1">
    <source>
        <dbReference type="SAM" id="SignalP"/>
    </source>
</evidence>
<protein>
    <submittedName>
        <fullName evidence="2">Putative lipoprotein</fullName>
    </submittedName>
</protein>